<gene>
    <name evidence="5" type="ORF">SAMN05720606_109239</name>
</gene>
<dbReference type="AlphaFoldDB" id="A0A1G5IYZ2"/>
<evidence type="ECO:0000313" key="6">
    <source>
        <dbReference type="Proteomes" id="UP000198538"/>
    </source>
</evidence>
<dbReference type="STRING" id="582692.SAMN05720606_109239"/>
<evidence type="ECO:0000256" key="1">
    <source>
        <dbReference type="ARBA" id="ARBA00001974"/>
    </source>
</evidence>
<dbReference type="InterPro" id="IPR023856">
    <property type="entry name" value="Bdr"/>
</dbReference>
<dbReference type="PRINTS" id="PR00368">
    <property type="entry name" value="FADPNR"/>
</dbReference>
<dbReference type="SUPFAM" id="SSF51905">
    <property type="entry name" value="FAD/NAD(P)-binding domain"/>
    <property type="match status" value="1"/>
</dbReference>
<evidence type="ECO:0000313" key="5">
    <source>
        <dbReference type="EMBL" id="SCY80638.1"/>
    </source>
</evidence>
<proteinExistence type="predicted"/>
<dbReference type="InterPro" id="IPR036188">
    <property type="entry name" value="FAD/NAD-bd_sf"/>
</dbReference>
<dbReference type="Pfam" id="PF13738">
    <property type="entry name" value="Pyr_redox_3"/>
    <property type="match status" value="1"/>
</dbReference>
<dbReference type="Proteomes" id="UP000198538">
    <property type="component" value="Unassembled WGS sequence"/>
</dbReference>
<accession>A0A1G5IYZ2</accession>
<dbReference type="PANTHER" id="PTHR48105">
    <property type="entry name" value="THIOREDOXIN REDUCTASE 1-RELATED-RELATED"/>
    <property type="match status" value="1"/>
</dbReference>
<evidence type="ECO:0000256" key="2">
    <source>
        <dbReference type="ARBA" id="ARBA00022630"/>
    </source>
</evidence>
<evidence type="ECO:0000256" key="4">
    <source>
        <dbReference type="SAM" id="MobiDB-lite"/>
    </source>
</evidence>
<sequence>MEDVIIIGGGPCGLSAAIECERVGLSAVIIEKHNIVQSIYLYPTHMQFFSTAELLEIGNVPFSSANDKPFRYEALAYYRKVAEHFGLRIHNYEEAREIQRKEDGTFEVHTINRRGETIVHQGRHVVVATGYFDHPNYLGIPGEDKDKVTHYFREAHPYTNTRVAIIGGSNSAVDAAMELVRVGAHIDMVYRGTGLSEHIKPWVRPLFESMVQKNRITLHLGSRVNEILDDSIRIVHTDGSESELENDFVLAMTGFRPDRQLLASIGAEMSEDMDKPLYDPQTMESSVPGVYVGGVIASGRNANEVFIESGRWHGRYIAEHIISKTEHTIDNSEHRGSKNHAQSEEQ</sequence>
<dbReference type="InterPro" id="IPR050097">
    <property type="entry name" value="Ferredoxin-NADP_redctase_2"/>
</dbReference>
<dbReference type="EMBL" id="FMVM01000009">
    <property type="protein sequence ID" value="SCY80638.1"/>
    <property type="molecule type" value="Genomic_DNA"/>
</dbReference>
<dbReference type="NCBIfam" id="TIGR04018">
    <property type="entry name" value="Bthiol_YpdA"/>
    <property type="match status" value="1"/>
</dbReference>
<organism evidence="5 6">
    <name type="scientific">Paenibacillus polysaccharolyticus</name>
    <dbReference type="NCBI Taxonomy" id="582692"/>
    <lineage>
        <taxon>Bacteria</taxon>
        <taxon>Bacillati</taxon>
        <taxon>Bacillota</taxon>
        <taxon>Bacilli</taxon>
        <taxon>Bacillales</taxon>
        <taxon>Paenibacillaceae</taxon>
        <taxon>Paenibacillus</taxon>
    </lineage>
</organism>
<dbReference type="RefSeq" id="WP_244159320.1">
    <property type="nucleotide sequence ID" value="NZ_FMVM01000009.1"/>
</dbReference>
<dbReference type="PRINTS" id="PR00469">
    <property type="entry name" value="PNDRDTASEII"/>
</dbReference>
<keyword evidence="3" id="KW-0560">Oxidoreductase</keyword>
<name>A0A1G5IYZ2_9BACL</name>
<keyword evidence="6" id="KW-1185">Reference proteome</keyword>
<dbReference type="Gene3D" id="3.50.50.60">
    <property type="entry name" value="FAD/NAD(P)-binding domain"/>
    <property type="match status" value="1"/>
</dbReference>
<protein>
    <submittedName>
        <fullName evidence="5">Thioredoxin reductase (NADPH)</fullName>
    </submittedName>
</protein>
<dbReference type="GO" id="GO:0016491">
    <property type="term" value="F:oxidoreductase activity"/>
    <property type="evidence" value="ECO:0007669"/>
    <property type="project" value="UniProtKB-KW"/>
</dbReference>
<feature type="region of interest" description="Disordered" evidence="4">
    <location>
        <begin position="327"/>
        <end position="346"/>
    </location>
</feature>
<comment type="cofactor">
    <cofactor evidence="1">
        <name>FAD</name>
        <dbReference type="ChEBI" id="CHEBI:57692"/>
    </cofactor>
</comment>
<reference evidence="6" key="1">
    <citation type="submission" date="2016-10" db="EMBL/GenBank/DDBJ databases">
        <authorList>
            <person name="Varghese N."/>
            <person name="Submissions S."/>
        </authorList>
    </citation>
    <scope>NUCLEOTIDE SEQUENCE [LARGE SCALE GENOMIC DNA]</scope>
    <source>
        <strain evidence="6">BL9</strain>
    </source>
</reference>
<evidence type="ECO:0000256" key="3">
    <source>
        <dbReference type="ARBA" id="ARBA00023002"/>
    </source>
</evidence>
<keyword evidence="2" id="KW-0285">Flavoprotein</keyword>